<evidence type="ECO:0000256" key="1">
    <source>
        <dbReference type="SAM" id="SignalP"/>
    </source>
</evidence>
<evidence type="ECO:0000313" key="3">
    <source>
        <dbReference type="Proteomes" id="UP001501294"/>
    </source>
</evidence>
<sequence>MKKLGLTSYSILLCVLLESSPIVAKQSNPWQPKKKPENKQETQLTITPSICVIKEKGEHCQQKVTILFTSTKHHDICIYDVSNTEPLWCDKEIKQVSLDVTINVKSSLELVAKDRATDTVLASDTFSLSIFQPVKKRARRHYGIGIL</sequence>
<name>A0ABP8I2M6_9GAMM</name>
<dbReference type="RefSeq" id="WP_223578343.1">
    <property type="nucleotide sequence ID" value="NZ_BAABFU010000002.1"/>
</dbReference>
<accession>A0ABP8I2M6</accession>
<evidence type="ECO:0008006" key="4">
    <source>
        <dbReference type="Google" id="ProtNLM"/>
    </source>
</evidence>
<dbReference type="EMBL" id="BAABFU010000002">
    <property type="protein sequence ID" value="GAA4350105.1"/>
    <property type="molecule type" value="Genomic_DNA"/>
</dbReference>
<comment type="caution">
    <text evidence="2">The sequence shown here is derived from an EMBL/GenBank/DDBJ whole genome shotgun (WGS) entry which is preliminary data.</text>
</comment>
<dbReference type="Proteomes" id="UP001501294">
    <property type="component" value="Unassembled WGS sequence"/>
</dbReference>
<protein>
    <recommendedName>
        <fullName evidence="4">DUF3019 domain-containing protein</fullName>
    </recommendedName>
</protein>
<feature type="signal peptide" evidence="1">
    <location>
        <begin position="1"/>
        <end position="24"/>
    </location>
</feature>
<evidence type="ECO:0000313" key="2">
    <source>
        <dbReference type="EMBL" id="GAA4350105.1"/>
    </source>
</evidence>
<feature type="chain" id="PRO_5047360139" description="DUF3019 domain-containing protein" evidence="1">
    <location>
        <begin position="25"/>
        <end position="147"/>
    </location>
</feature>
<reference evidence="3" key="1">
    <citation type="journal article" date="2019" name="Int. J. Syst. Evol. Microbiol.">
        <title>The Global Catalogue of Microorganisms (GCM) 10K type strain sequencing project: providing services to taxonomists for standard genome sequencing and annotation.</title>
        <authorList>
            <consortium name="The Broad Institute Genomics Platform"/>
            <consortium name="The Broad Institute Genome Sequencing Center for Infectious Disease"/>
            <person name="Wu L."/>
            <person name="Ma J."/>
        </authorList>
    </citation>
    <scope>NUCLEOTIDE SEQUENCE [LARGE SCALE GENOMIC DNA]</scope>
    <source>
        <strain evidence="3">JCM 17727</strain>
    </source>
</reference>
<proteinExistence type="predicted"/>
<dbReference type="InterPro" id="IPR021559">
    <property type="entry name" value="DUF3019"/>
</dbReference>
<gene>
    <name evidence="2" type="ORF">GCM10023150_15320</name>
</gene>
<keyword evidence="3" id="KW-1185">Reference proteome</keyword>
<dbReference type="Pfam" id="PF11456">
    <property type="entry name" value="DUF3019"/>
    <property type="match status" value="1"/>
</dbReference>
<organism evidence="2 3">
    <name type="scientific">Kangiella taiwanensis</name>
    <dbReference type="NCBI Taxonomy" id="1079179"/>
    <lineage>
        <taxon>Bacteria</taxon>
        <taxon>Pseudomonadati</taxon>
        <taxon>Pseudomonadota</taxon>
        <taxon>Gammaproteobacteria</taxon>
        <taxon>Kangiellales</taxon>
        <taxon>Kangiellaceae</taxon>
        <taxon>Kangiella</taxon>
    </lineage>
</organism>
<keyword evidence="1" id="KW-0732">Signal</keyword>